<dbReference type="InterPro" id="IPR025714">
    <property type="entry name" value="Methyltranfer_dom"/>
</dbReference>
<evidence type="ECO:0000313" key="6">
    <source>
        <dbReference type="Proteomes" id="UP000274458"/>
    </source>
</evidence>
<dbReference type="Proteomes" id="UP000274458">
    <property type="component" value="Chromosome"/>
</dbReference>
<dbReference type="InterPro" id="IPR019874">
    <property type="entry name" value="RF_methyltr_PrmC"/>
</dbReference>
<dbReference type="SUPFAM" id="SSF53335">
    <property type="entry name" value="S-adenosyl-L-methionine-dependent methyltransferases"/>
    <property type="match status" value="1"/>
</dbReference>
<dbReference type="GO" id="GO:0032259">
    <property type="term" value="P:methylation"/>
    <property type="evidence" value="ECO:0007669"/>
    <property type="project" value="UniProtKB-KW"/>
</dbReference>
<proteinExistence type="predicted"/>
<keyword evidence="3" id="KW-0949">S-adenosyl-L-methionine</keyword>
<evidence type="ECO:0000256" key="1">
    <source>
        <dbReference type="ARBA" id="ARBA00022603"/>
    </source>
</evidence>
<dbReference type="PANTHER" id="PTHR18895:SF74">
    <property type="entry name" value="MTRF1L RELEASE FACTOR GLUTAMINE METHYLTRANSFERASE"/>
    <property type="match status" value="1"/>
</dbReference>
<dbReference type="RefSeq" id="WP_126071644.1">
    <property type="nucleotide sequence ID" value="NZ_CP026513.1"/>
</dbReference>
<dbReference type="EC" id="2.1.1.-" evidence="5"/>
<keyword evidence="1 5" id="KW-0489">Methyltransferase</keyword>
<reference evidence="5 6" key="1">
    <citation type="journal article" date="2018" name="Genome Biol. Evol.">
        <title>Partnering With a Pest: Genomes of Hemlock Woolly Adelgid Symbionts Reveal Atypical Nutritional Provisioning Patterns in Dual-Obligate Bacteria.</title>
        <authorList>
            <person name="Weglarz K.M."/>
            <person name="Havill N.P."/>
            <person name="Burke G.R."/>
            <person name="von Dohlen C.D."/>
        </authorList>
    </citation>
    <scope>NUCLEOTIDE SEQUENCE [LARGE SCALE GENOMIC DNA]</scope>
    <source>
        <strain evidence="5">ENA</strain>
    </source>
</reference>
<dbReference type="Gene3D" id="3.40.50.150">
    <property type="entry name" value="Vaccinia Virus protein VP39"/>
    <property type="match status" value="1"/>
</dbReference>
<organism evidence="5 6">
    <name type="scientific">Candidatus Annandia adelgestsuga</name>
    <dbReference type="NCBI Taxonomy" id="1302411"/>
    <lineage>
        <taxon>Bacteria</taxon>
        <taxon>Pseudomonadati</taxon>
        <taxon>Pseudomonadota</taxon>
        <taxon>Gammaproteobacteria</taxon>
        <taxon>Enterobacterales</taxon>
        <taxon>Enterobacteriaceae</taxon>
        <taxon>Candidatus Annandia</taxon>
    </lineage>
</organism>
<feature type="domain" description="Methyltransferase" evidence="4">
    <location>
        <begin position="113"/>
        <end position="229"/>
    </location>
</feature>
<dbReference type="Gene3D" id="1.10.8.10">
    <property type="entry name" value="DNA helicase RuvA subunit, C-terminal domain"/>
    <property type="match status" value="1"/>
</dbReference>
<keyword evidence="2 5" id="KW-0808">Transferase</keyword>
<dbReference type="EMBL" id="CP026513">
    <property type="protein sequence ID" value="AZP36370.1"/>
    <property type="molecule type" value="Genomic_DNA"/>
</dbReference>
<evidence type="ECO:0000259" key="4">
    <source>
        <dbReference type="Pfam" id="PF13847"/>
    </source>
</evidence>
<dbReference type="NCBIfam" id="TIGR00536">
    <property type="entry name" value="hemK_fam"/>
    <property type="match status" value="1"/>
</dbReference>
<name>A0A3Q9CMD2_9ENTR</name>
<dbReference type="OrthoDB" id="9800643at2"/>
<dbReference type="NCBIfam" id="TIGR03534">
    <property type="entry name" value="RF_mod_PrmC"/>
    <property type="match status" value="1"/>
</dbReference>
<evidence type="ECO:0000313" key="5">
    <source>
        <dbReference type="EMBL" id="AZP36370.1"/>
    </source>
</evidence>
<evidence type="ECO:0000256" key="3">
    <source>
        <dbReference type="ARBA" id="ARBA00022691"/>
    </source>
</evidence>
<dbReference type="InterPro" id="IPR050320">
    <property type="entry name" value="N5-glutamine_MTase"/>
</dbReference>
<dbReference type="InterPro" id="IPR029063">
    <property type="entry name" value="SAM-dependent_MTases_sf"/>
</dbReference>
<gene>
    <name evidence="5" type="primary">prmC</name>
    <name evidence="5" type="ORF">C3B56_00286</name>
</gene>
<keyword evidence="6" id="KW-1185">Reference proteome</keyword>
<dbReference type="CDD" id="cd02440">
    <property type="entry name" value="AdoMet_MTases"/>
    <property type="match status" value="1"/>
</dbReference>
<accession>A0A3Q9CMD2</accession>
<dbReference type="KEGG" id="aade:C3B56_00286"/>
<dbReference type="PANTHER" id="PTHR18895">
    <property type="entry name" value="HEMK METHYLTRANSFERASE"/>
    <property type="match status" value="1"/>
</dbReference>
<dbReference type="GO" id="GO:0036009">
    <property type="term" value="F:protein-glutamine N-methyltransferase activity"/>
    <property type="evidence" value="ECO:0007669"/>
    <property type="project" value="TreeGrafter"/>
</dbReference>
<sequence length="276" mass="32803">MIKIKNFLKKMCIKLKYIKNPILNSKIILSNIIKKSINWIKIFNKNKINKKKIKKVNKILKRRNNGEPIEYLFYNCEFWSLLIKIYPITIIPRKDTEILVEIILRKICCKDIILDLGVGSGSLSLSLANENKNIKIIGVDNIKKIIKLSNKNAINLKLKNVLFLHSNWFSIFKKEKFNIIIGNVPYINIYDYNLNNLSLKFEPINSMISKNKGLKEIKYIIKKSKFYLYKNGWLFLEHGFNQKLKVKYFFKKYNFLNIKSYNDYNKKNRITLGQYI</sequence>
<dbReference type="InterPro" id="IPR004556">
    <property type="entry name" value="HemK-like"/>
</dbReference>
<dbReference type="AlphaFoldDB" id="A0A3Q9CMD2"/>
<dbReference type="Pfam" id="PF13847">
    <property type="entry name" value="Methyltransf_31"/>
    <property type="match status" value="1"/>
</dbReference>
<protein>
    <submittedName>
        <fullName evidence="5">Release factor glutamine methyltransferase</fullName>
        <ecNumber evidence="5">2.1.1.-</ecNumber>
    </submittedName>
</protein>
<evidence type="ECO:0000256" key="2">
    <source>
        <dbReference type="ARBA" id="ARBA00022679"/>
    </source>
</evidence>